<dbReference type="HOGENOM" id="CLU_060251_0_0_6"/>
<dbReference type="PATRIC" id="fig|1217695.3.peg.2121"/>
<reference evidence="2 3" key="1">
    <citation type="submission" date="2013-02" db="EMBL/GenBank/DDBJ databases">
        <title>The Genome Sequence of Acinetobacter sp. NIPH 1859.</title>
        <authorList>
            <consortium name="The Broad Institute Genome Sequencing Platform"/>
            <consortium name="The Broad Institute Genome Sequencing Center for Infectious Disease"/>
            <person name="Cerqueira G."/>
            <person name="Feldgarden M."/>
            <person name="Courvalin P."/>
            <person name="Perichon B."/>
            <person name="Grillot-Courvalin C."/>
            <person name="Clermont D."/>
            <person name="Rocha E."/>
            <person name="Yoon E.-J."/>
            <person name="Nemec A."/>
            <person name="Walker B."/>
            <person name="Young S.K."/>
            <person name="Zeng Q."/>
            <person name="Gargeya S."/>
            <person name="Fitzgerald M."/>
            <person name="Haas B."/>
            <person name="Abouelleil A."/>
            <person name="Alvarado L."/>
            <person name="Arachchi H.M."/>
            <person name="Berlin A.M."/>
            <person name="Chapman S.B."/>
            <person name="Dewar J."/>
            <person name="Goldberg J."/>
            <person name="Griggs A."/>
            <person name="Gujja S."/>
            <person name="Hansen M."/>
            <person name="Howarth C."/>
            <person name="Imamovic A."/>
            <person name="Larimer J."/>
            <person name="McCowan C."/>
            <person name="Murphy C."/>
            <person name="Neiman D."/>
            <person name="Pearson M."/>
            <person name="Priest M."/>
            <person name="Roberts A."/>
            <person name="Saif S."/>
            <person name="Shea T."/>
            <person name="Sisk P."/>
            <person name="Sykes S."/>
            <person name="Wortman J."/>
            <person name="Nusbaum C."/>
            <person name="Birren B."/>
        </authorList>
    </citation>
    <scope>NUCLEOTIDE SEQUENCE [LARGE SCALE GENOMIC DNA]</scope>
    <source>
        <strain evidence="2 3">NIPH 1859</strain>
    </source>
</reference>
<dbReference type="OrthoDB" id="6683604at2"/>
<gene>
    <name evidence="2" type="ORF">F889_02185</name>
</gene>
<dbReference type="EMBL" id="APRZ01000017">
    <property type="protein sequence ID" value="ENX33524.1"/>
    <property type="molecule type" value="Genomic_DNA"/>
</dbReference>
<protein>
    <recommendedName>
        <fullName evidence="1">Phage tail protein C-terminal domain-containing protein</fullName>
    </recommendedName>
</protein>
<sequence length="302" mass="32589">MTLQSINLGTAPTGAGGDTFRSTGSKVNENFTNQTHAASRYVGTAANNLMAVGAFGLGAANDLRDLDVSTPDKLTASGFRCGMMRGTQVGTSRHFVHALILASYIDNTATNAEPAILLISGGNILLRSPAIGGASWYRTITFLSDDNTTVDSNGFVKRASPIAKLYNDKIELNEEAAEQEITFEKVAIGHYLVKGSTGFAQQGWYIETPKDANGNILFAVLYEHLENGDIKVKTYKKKFDIEQAAIVADLDKPIDITQNRWIDIRLQELPQKEISITPPSFQPTNLSQAVAAAMGNSDGIEQ</sequence>
<evidence type="ECO:0000313" key="2">
    <source>
        <dbReference type="EMBL" id="ENX33524.1"/>
    </source>
</evidence>
<dbReference type="RefSeq" id="WP_005274029.1">
    <property type="nucleotide sequence ID" value="NZ_KB850195.1"/>
</dbReference>
<proteinExistence type="predicted"/>
<dbReference type="InterPro" id="IPR058008">
    <property type="entry name" value="Gp26_C"/>
</dbReference>
<comment type="caution">
    <text evidence="2">The sequence shown here is derived from an EMBL/GenBank/DDBJ whole genome shotgun (WGS) entry which is preliminary data.</text>
</comment>
<dbReference type="Proteomes" id="UP000013009">
    <property type="component" value="Unassembled WGS sequence"/>
</dbReference>
<evidence type="ECO:0000259" key="1">
    <source>
        <dbReference type="Pfam" id="PF25670"/>
    </source>
</evidence>
<dbReference type="AlphaFoldDB" id="N9PJ19"/>
<organism evidence="2 3">
    <name type="scientific">Acinetobacter colistiniresistens</name>
    <dbReference type="NCBI Taxonomy" id="280145"/>
    <lineage>
        <taxon>Bacteria</taxon>
        <taxon>Pseudomonadati</taxon>
        <taxon>Pseudomonadota</taxon>
        <taxon>Gammaproteobacteria</taxon>
        <taxon>Moraxellales</taxon>
        <taxon>Moraxellaceae</taxon>
        <taxon>Acinetobacter</taxon>
    </lineage>
</organism>
<dbReference type="Pfam" id="PF25670">
    <property type="entry name" value="Phage_tail_C_2"/>
    <property type="match status" value="1"/>
</dbReference>
<keyword evidence="3" id="KW-1185">Reference proteome</keyword>
<feature type="domain" description="Phage tail protein C-terminal" evidence="1">
    <location>
        <begin position="147"/>
        <end position="267"/>
    </location>
</feature>
<name>N9PJ19_9GAMM</name>
<evidence type="ECO:0000313" key="3">
    <source>
        <dbReference type="Proteomes" id="UP000013009"/>
    </source>
</evidence>
<accession>N9PJ19</accession>